<evidence type="ECO:0000313" key="8">
    <source>
        <dbReference type="EMBL" id="RWS25821.1"/>
    </source>
</evidence>
<comment type="caution">
    <text evidence="8">The sequence shown here is derived from an EMBL/GenBank/DDBJ whole genome shotgun (WGS) entry which is preliminary data.</text>
</comment>
<dbReference type="InterPro" id="IPR001356">
    <property type="entry name" value="HD"/>
</dbReference>
<dbReference type="SMART" id="SM00389">
    <property type="entry name" value="HOX"/>
    <property type="match status" value="1"/>
</dbReference>
<organism evidence="8 9">
    <name type="scientific">Leptotrombidium deliense</name>
    <dbReference type="NCBI Taxonomy" id="299467"/>
    <lineage>
        <taxon>Eukaryota</taxon>
        <taxon>Metazoa</taxon>
        <taxon>Ecdysozoa</taxon>
        <taxon>Arthropoda</taxon>
        <taxon>Chelicerata</taxon>
        <taxon>Arachnida</taxon>
        <taxon>Acari</taxon>
        <taxon>Acariformes</taxon>
        <taxon>Trombidiformes</taxon>
        <taxon>Prostigmata</taxon>
        <taxon>Anystina</taxon>
        <taxon>Parasitengona</taxon>
        <taxon>Trombiculoidea</taxon>
        <taxon>Trombiculidae</taxon>
        <taxon>Leptotrombidium</taxon>
    </lineage>
</organism>
<reference evidence="8 9" key="1">
    <citation type="journal article" date="2018" name="Gigascience">
        <title>Genomes of trombidid mites reveal novel predicted allergens and laterally-transferred genes associated with secondary metabolism.</title>
        <authorList>
            <person name="Dong X."/>
            <person name="Chaisiri K."/>
            <person name="Xia D."/>
            <person name="Armstrong S.D."/>
            <person name="Fang Y."/>
            <person name="Donnelly M.J."/>
            <person name="Kadowaki T."/>
            <person name="McGarry J.W."/>
            <person name="Darby A.C."/>
            <person name="Makepeace B.L."/>
        </authorList>
    </citation>
    <scope>NUCLEOTIDE SEQUENCE [LARGE SCALE GENOMIC DNA]</scope>
    <source>
        <strain evidence="8">UoL-UT</strain>
    </source>
</reference>
<dbReference type="PROSITE" id="PS00027">
    <property type="entry name" value="HOMEOBOX_1"/>
    <property type="match status" value="1"/>
</dbReference>
<protein>
    <recommendedName>
        <fullName evidence="7">Homeobox domain-containing protein</fullName>
    </recommendedName>
</protein>
<dbReference type="InterPro" id="IPR009057">
    <property type="entry name" value="Homeodomain-like_sf"/>
</dbReference>
<feature type="domain" description="Homeobox" evidence="7">
    <location>
        <begin position="5"/>
        <end position="66"/>
    </location>
</feature>
<dbReference type="InterPro" id="IPR050649">
    <property type="entry name" value="Paired_Homeobox_TFs"/>
</dbReference>
<keyword evidence="3 5" id="KW-0371">Homeobox</keyword>
<dbReference type="OrthoDB" id="6159439at2759"/>
<gene>
    <name evidence="8" type="ORF">B4U80_06381</name>
</gene>
<evidence type="ECO:0000256" key="4">
    <source>
        <dbReference type="ARBA" id="ARBA00023242"/>
    </source>
</evidence>
<keyword evidence="4 5" id="KW-0539">Nucleus</keyword>
<dbReference type="InterPro" id="IPR017970">
    <property type="entry name" value="Homeobox_CS"/>
</dbReference>
<feature type="DNA-binding region" description="Homeobox" evidence="5">
    <location>
        <begin position="7"/>
        <end position="67"/>
    </location>
</feature>
<evidence type="ECO:0000259" key="7">
    <source>
        <dbReference type="PROSITE" id="PS50071"/>
    </source>
</evidence>
<sequence length="76" mass="9152">MKSYGFRRRLRNNFTASQTSVLERVFEETTHYPDYATFAQISKQLKLPISRIQVWFQNRRAKFRRNSSNGQHNSRV</sequence>
<evidence type="ECO:0000256" key="2">
    <source>
        <dbReference type="ARBA" id="ARBA00023125"/>
    </source>
</evidence>
<dbReference type="PANTHER" id="PTHR24329">
    <property type="entry name" value="HOMEOBOX PROTEIN ARISTALESS"/>
    <property type="match status" value="1"/>
</dbReference>
<comment type="subcellular location">
    <subcellularLocation>
        <location evidence="1 5 6">Nucleus</location>
    </subcellularLocation>
</comment>
<dbReference type="SUPFAM" id="SSF46689">
    <property type="entry name" value="Homeodomain-like"/>
    <property type="match status" value="1"/>
</dbReference>
<dbReference type="Proteomes" id="UP000288716">
    <property type="component" value="Unassembled WGS sequence"/>
</dbReference>
<dbReference type="GO" id="GO:0000981">
    <property type="term" value="F:DNA-binding transcription factor activity, RNA polymerase II-specific"/>
    <property type="evidence" value="ECO:0007669"/>
    <property type="project" value="InterPro"/>
</dbReference>
<evidence type="ECO:0000313" key="9">
    <source>
        <dbReference type="Proteomes" id="UP000288716"/>
    </source>
</evidence>
<dbReference type="AlphaFoldDB" id="A0A443SE92"/>
<name>A0A443SE92_9ACAR</name>
<dbReference type="VEuPathDB" id="VectorBase:LDEU006219"/>
<keyword evidence="9" id="KW-1185">Reference proteome</keyword>
<dbReference type="CDD" id="cd00086">
    <property type="entry name" value="homeodomain"/>
    <property type="match status" value="1"/>
</dbReference>
<dbReference type="Pfam" id="PF00046">
    <property type="entry name" value="Homeodomain"/>
    <property type="match status" value="1"/>
</dbReference>
<keyword evidence="2 5" id="KW-0238">DNA-binding</keyword>
<dbReference type="PROSITE" id="PS50071">
    <property type="entry name" value="HOMEOBOX_2"/>
    <property type="match status" value="1"/>
</dbReference>
<accession>A0A443SE92</accession>
<evidence type="ECO:0000256" key="5">
    <source>
        <dbReference type="PROSITE-ProRule" id="PRU00108"/>
    </source>
</evidence>
<dbReference type="PANTHER" id="PTHR24329:SF543">
    <property type="entry name" value="FI01017P-RELATED"/>
    <property type="match status" value="1"/>
</dbReference>
<dbReference type="GO" id="GO:0005634">
    <property type="term" value="C:nucleus"/>
    <property type="evidence" value="ECO:0007669"/>
    <property type="project" value="UniProtKB-SubCell"/>
</dbReference>
<dbReference type="GO" id="GO:0000977">
    <property type="term" value="F:RNA polymerase II transcription regulatory region sequence-specific DNA binding"/>
    <property type="evidence" value="ECO:0007669"/>
    <property type="project" value="TreeGrafter"/>
</dbReference>
<evidence type="ECO:0000256" key="1">
    <source>
        <dbReference type="ARBA" id="ARBA00004123"/>
    </source>
</evidence>
<evidence type="ECO:0000256" key="3">
    <source>
        <dbReference type="ARBA" id="ARBA00023155"/>
    </source>
</evidence>
<dbReference type="Gene3D" id="1.10.10.60">
    <property type="entry name" value="Homeodomain-like"/>
    <property type="match status" value="1"/>
</dbReference>
<dbReference type="EMBL" id="NCKV01003352">
    <property type="protein sequence ID" value="RWS25821.1"/>
    <property type="molecule type" value="Genomic_DNA"/>
</dbReference>
<proteinExistence type="predicted"/>
<evidence type="ECO:0000256" key="6">
    <source>
        <dbReference type="RuleBase" id="RU000682"/>
    </source>
</evidence>